<dbReference type="Gene3D" id="1.10.10.10">
    <property type="entry name" value="Winged helix-like DNA-binding domain superfamily/Winged helix DNA-binding domain"/>
    <property type="match status" value="1"/>
</dbReference>
<dbReference type="RefSeq" id="WP_115053803.1">
    <property type="nucleotide sequence ID" value="NZ_JAUSZT010000001.1"/>
</dbReference>
<gene>
    <name evidence="1" type="ORF">QFZ34_000226</name>
</gene>
<name>A0ABU0S2V9_9HYPH</name>
<dbReference type="EMBL" id="JAUSZT010000001">
    <property type="protein sequence ID" value="MDQ0995049.1"/>
    <property type="molecule type" value="Genomic_DNA"/>
</dbReference>
<sequence length="307" mass="34217">MDGSAVQISSCGRNEARSLWLRQRVAILRNNPNFCQASFEYAHGIVGVFEGQYMANKVMANAARQVICMAIAAMHYGRDEVHHGASISNLQHVTTELGLCSKSTTAATVNLLENIGHVTRVKDEADHRSHLIEPTGQLVSVLHDIIAVCLSAADRLFPLRRYRALLDSSSGFLERYFATSLHSLFDIEPLIIEDRRSRLFATSDSGEMLLCKLMAGRTERDQNVVSLPFDEIGHLYGVSRTHIRRLMKKAETEGMVRLIDAGGRHIELLPPLKEVFNNIVASHIAKVQFDIHLANEDYDLLPAELCA</sequence>
<dbReference type="SUPFAM" id="SSF46785">
    <property type="entry name" value="Winged helix' DNA-binding domain"/>
    <property type="match status" value="1"/>
</dbReference>
<comment type="caution">
    <text evidence="1">The sequence shown here is derived from an EMBL/GenBank/DDBJ whole genome shotgun (WGS) entry which is preliminary data.</text>
</comment>
<reference evidence="1 2" key="1">
    <citation type="submission" date="2023-07" db="EMBL/GenBank/DDBJ databases">
        <title>Comparative genomics of wheat-associated soil bacteria to identify genetic determinants of phenazine resistance.</title>
        <authorList>
            <person name="Mouncey N."/>
        </authorList>
    </citation>
    <scope>NUCLEOTIDE SEQUENCE [LARGE SCALE GENOMIC DNA]</scope>
    <source>
        <strain evidence="1 2">W4I11</strain>
    </source>
</reference>
<evidence type="ECO:0000313" key="2">
    <source>
        <dbReference type="Proteomes" id="UP001237780"/>
    </source>
</evidence>
<protein>
    <submittedName>
        <fullName evidence="1">DNA-binding MarR family transcriptional regulator</fullName>
    </submittedName>
</protein>
<dbReference type="GO" id="GO:0003677">
    <property type="term" value="F:DNA binding"/>
    <property type="evidence" value="ECO:0007669"/>
    <property type="project" value="UniProtKB-KW"/>
</dbReference>
<keyword evidence="1" id="KW-0238">DNA-binding</keyword>
<dbReference type="InterPro" id="IPR036390">
    <property type="entry name" value="WH_DNA-bd_sf"/>
</dbReference>
<keyword evidence="2" id="KW-1185">Reference proteome</keyword>
<dbReference type="InterPro" id="IPR036388">
    <property type="entry name" value="WH-like_DNA-bd_sf"/>
</dbReference>
<organism evidence="1 2">
    <name type="scientific">Phyllobacterium ifriqiyense</name>
    <dbReference type="NCBI Taxonomy" id="314238"/>
    <lineage>
        <taxon>Bacteria</taxon>
        <taxon>Pseudomonadati</taxon>
        <taxon>Pseudomonadota</taxon>
        <taxon>Alphaproteobacteria</taxon>
        <taxon>Hyphomicrobiales</taxon>
        <taxon>Phyllobacteriaceae</taxon>
        <taxon>Phyllobacterium</taxon>
    </lineage>
</organism>
<proteinExistence type="predicted"/>
<dbReference type="Proteomes" id="UP001237780">
    <property type="component" value="Unassembled WGS sequence"/>
</dbReference>
<evidence type="ECO:0000313" key="1">
    <source>
        <dbReference type="EMBL" id="MDQ0995049.1"/>
    </source>
</evidence>
<accession>A0ABU0S2V9</accession>